<dbReference type="RefSeq" id="WP_184248859.1">
    <property type="nucleotide sequence ID" value="NZ_JACHLR010000019.1"/>
</dbReference>
<dbReference type="PANTHER" id="PTHR42760">
    <property type="entry name" value="SHORT-CHAIN DEHYDROGENASES/REDUCTASES FAMILY MEMBER"/>
    <property type="match status" value="1"/>
</dbReference>
<dbReference type="InterPro" id="IPR020904">
    <property type="entry name" value="Sc_DH/Rdtase_CS"/>
</dbReference>
<evidence type="ECO:0000256" key="1">
    <source>
        <dbReference type="ARBA" id="ARBA00006484"/>
    </source>
</evidence>
<dbReference type="PROSITE" id="PS00061">
    <property type="entry name" value="ADH_SHORT"/>
    <property type="match status" value="1"/>
</dbReference>
<keyword evidence="2" id="KW-0560">Oxidoreductase</keyword>
<accession>A0A7W7KCH8</accession>
<keyword evidence="4" id="KW-1185">Reference proteome</keyword>
<name>A0A7W7KCH8_9SPHN</name>
<dbReference type="EMBL" id="JACHLR010000019">
    <property type="protein sequence ID" value="MBB4860307.1"/>
    <property type="molecule type" value="Genomic_DNA"/>
</dbReference>
<dbReference type="Proteomes" id="UP000555448">
    <property type="component" value="Unassembled WGS sequence"/>
</dbReference>
<dbReference type="FunFam" id="3.40.50.720:FF:000084">
    <property type="entry name" value="Short-chain dehydrogenase reductase"/>
    <property type="match status" value="1"/>
</dbReference>
<gene>
    <name evidence="3" type="ORF">HNO88_003650</name>
</gene>
<dbReference type="SUPFAM" id="SSF51735">
    <property type="entry name" value="NAD(P)-binding Rossmann-fold domains"/>
    <property type="match status" value="1"/>
</dbReference>
<sequence length="252" mass="26187">MTETRRAIIVGGAGGIGSAISKRLAADGYRVVVADYNVARAREVCDALDGNGHEAVELDVTRGETVDAAFDAIEATGPASILVVASGGPVVSLVQRVNVATMTMDDWKRTVDFNLNGVFCCVRKFAQLRLAHPLEQSRIVIIGSSVGQAAGTGTDIAYVSSKAAVFGLVRQAAYELAGANITVNVVSPGPVGTPEFIRQTNDQIRASIASITILKRLGLPEEVSGSVAYLVSPEAAYITGASLDINGGAVLR</sequence>
<evidence type="ECO:0000256" key="2">
    <source>
        <dbReference type="ARBA" id="ARBA00023002"/>
    </source>
</evidence>
<dbReference type="AlphaFoldDB" id="A0A7W7KCH8"/>
<dbReference type="InterPro" id="IPR002347">
    <property type="entry name" value="SDR_fam"/>
</dbReference>
<evidence type="ECO:0000313" key="3">
    <source>
        <dbReference type="EMBL" id="MBB4860307.1"/>
    </source>
</evidence>
<dbReference type="InterPro" id="IPR036291">
    <property type="entry name" value="NAD(P)-bd_dom_sf"/>
</dbReference>
<dbReference type="PRINTS" id="PR00081">
    <property type="entry name" value="GDHRDH"/>
</dbReference>
<dbReference type="Pfam" id="PF13561">
    <property type="entry name" value="adh_short_C2"/>
    <property type="match status" value="1"/>
</dbReference>
<comment type="caution">
    <text evidence="3">The sequence shown here is derived from an EMBL/GenBank/DDBJ whole genome shotgun (WGS) entry which is preliminary data.</text>
</comment>
<comment type="similarity">
    <text evidence="1">Belongs to the short-chain dehydrogenases/reductases (SDR) family.</text>
</comment>
<reference evidence="3 4" key="1">
    <citation type="submission" date="2020-08" db="EMBL/GenBank/DDBJ databases">
        <title>Functional genomics of gut bacteria from endangered species of beetles.</title>
        <authorList>
            <person name="Carlos-Shanley C."/>
        </authorList>
    </citation>
    <scope>NUCLEOTIDE SEQUENCE [LARGE SCALE GENOMIC DNA]</scope>
    <source>
        <strain evidence="3 4">S00245</strain>
    </source>
</reference>
<protein>
    <submittedName>
        <fullName evidence="3">NAD(P)-dependent dehydrogenase (Short-subunit alcohol dehydrogenase family)</fullName>
    </submittedName>
</protein>
<dbReference type="CDD" id="cd05233">
    <property type="entry name" value="SDR_c"/>
    <property type="match status" value="1"/>
</dbReference>
<evidence type="ECO:0000313" key="4">
    <source>
        <dbReference type="Proteomes" id="UP000555448"/>
    </source>
</evidence>
<dbReference type="PANTHER" id="PTHR42760:SF133">
    <property type="entry name" value="3-OXOACYL-[ACYL-CARRIER-PROTEIN] REDUCTASE"/>
    <property type="match status" value="1"/>
</dbReference>
<dbReference type="GO" id="GO:0016616">
    <property type="term" value="F:oxidoreductase activity, acting on the CH-OH group of donors, NAD or NADP as acceptor"/>
    <property type="evidence" value="ECO:0007669"/>
    <property type="project" value="TreeGrafter"/>
</dbReference>
<dbReference type="Gene3D" id="3.40.50.720">
    <property type="entry name" value="NAD(P)-binding Rossmann-like Domain"/>
    <property type="match status" value="1"/>
</dbReference>
<proteinExistence type="inferred from homology"/>
<organism evidence="3 4">
    <name type="scientific">Novosphingobium chloroacetimidivorans</name>
    <dbReference type="NCBI Taxonomy" id="1428314"/>
    <lineage>
        <taxon>Bacteria</taxon>
        <taxon>Pseudomonadati</taxon>
        <taxon>Pseudomonadota</taxon>
        <taxon>Alphaproteobacteria</taxon>
        <taxon>Sphingomonadales</taxon>
        <taxon>Sphingomonadaceae</taxon>
        <taxon>Novosphingobium</taxon>
    </lineage>
</organism>